<reference evidence="3 4" key="1">
    <citation type="submission" date="2020-04" db="EMBL/GenBank/DDBJ databases">
        <title>Characterization and engineering of Streptomyces griseofuscus DSM40191 as a potential heterologous host for expression of BGCs.</title>
        <authorList>
            <person name="Gren T."/>
            <person name="Whitford C.M."/>
            <person name="Mohite O.S."/>
            <person name="Joergensen T.S."/>
            <person name="Nielsen J.B."/>
            <person name="Lee S.Y."/>
            <person name="Weber T."/>
        </authorList>
    </citation>
    <scope>NUCLEOTIDE SEQUENCE [LARGE SCALE GENOMIC DNA]</scope>
    <source>
        <strain evidence="3 4">DSM 40191</strain>
    </source>
</reference>
<organism evidence="3 4">
    <name type="scientific">Streptomyces griseofuscus</name>
    <dbReference type="NCBI Taxonomy" id="146922"/>
    <lineage>
        <taxon>Bacteria</taxon>
        <taxon>Bacillati</taxon>
        <taxon>Actinomycetota</taxon>
        <taxon>Actinomycetes</taxon>
        <taxon>Kitasatosporales</taxon>
        <taxon>Streptomycetaceae</taxon>
        <taxon>Streptomyces</taxon>
    </lineage>
</organism>
<protein>
    <submittedName>
        <fullName evidence="3">Uncharacterized protein</fullName>
    </submittedName>
</protein>
<accession>A0A7H1PSZ2</accession>
<feature type="signal peptide" evidence="2">
    <location>
        <begin position="1"/>
        <end position="25"/>
    </location>
</feature>
<evidence type="ECO:0000256" key="2">
    <source>
        <dbReference type="SAM" id="SignalP"/>
    </source>
</evidence>
<proteinExistence type="predicted"/>
<dbReference type="KEGG" id="sgf:HEP81_00838"/>
<feature type="region of interest" description="Disordered" evidence="1">
    <location>
        <begin position="82"/>
        <end position="119"/>
    </location>
</feature>
<name>A0A7H1PSZ2_9ACTN</name>
<evidence type="ECO:0000313" key="3">
    <source>
        <dbReference type="EMBL" id="QNT91172.1"/>
    </source>
</evidence>
<sequence>MPPLFAPTLVLVPVAASVSTFPALWEPMAPASQTPAFTEHAERRTVRQADRWYAVPTYDCLAMIGRFAEELAGPVTALGAAPSPPRWNRAPKGRCAGSRTTCEPADPPGLGGRNGPVLGAARPQHLHVDAVAARVGHQVGRRVTPVGG</sequence>
<evidence type="ECO:0000256" key="1">
    <source>
        <dbReference type="SAM" id="MobiDB-lite"/>
    </source>
</evidence>
<gene>
    <name evidence="3" type="ORF">HEP81_00838</name>
</gene>
<dbReference type="Proteomes" id="UP000516422">
    <property type="component" value="Chromosome"/>
</dbReference>
<dbReference type="EMBL" id="CP051006">
    <property type="protein sequence ID" value="QNT91172.1"/>
    <property type="molecule type" value="Genomic_DNA"/>
</dbReference>
<keyword evidence="2" id="KW-0732">Signal</keyword>
<feature type="chain" id="PRO_5038884041" evidence="2">
    <location>
        <begin position="26"/>
        <end position="148"/>
    </location>
</feature>
<evidence type="ECO:0000313" key="4">
    <source>
        <dbReference type="Proteomes" id="UP000516422"/>
    </source>
</evidence>
<dbReference type="AlphaFoldDB" id="A0A7H1PSZ2"/>